<comment type="caution">
    <text evidence="1">The sequence shown here is derived from an EMBL/GenBank/DDBJ whole genome shotgun (WGS) entry which is preliminary data.</text>
</comment>
<dbReference type="AlphaFoldDB" id="A0A421NUF4"/>
<protein>
    <submittedName>
        <fullName evidence="1">Putative effector</fullName>
    </submittedName>
</protein>
<keyword evidence="2" id="KW-1185">Reference proteome</keyword>
<accession>A0A421NUF4</accession>
<evidence type="ECO:0000313" key="2">
    <source>
        <dbReference type="Proteomes" id="UP000283896"/>
    </source>
</evidence>
<sequence>MHLRKKRFFKIIKLFLLSFFISFLFLHNNFFVNAAAKQQLSTFTKSTTETITVTQAETINKTQATLNKFLKQDGSLTLNTDVTITFNANDNKKTTLTATANSKAQSGSSVVFNNVTVEKPQLSTKLTVKELGALDARTQDAVKAAVLSTNANNLTQVDKTKFTITLDTDATQNKATVTHPNFDGDVVVTFSIKEALDKKLTITQLGALDARTQAAIKDAVLTKNTDLKTVEQNKFTITLDTDATQNKAKVKHSDFTGEEEVRCFVFLDNFLF</sequence>
<organism evidence="1 2">
    <name type="scientific">Candidatus Phytoplasma solani</name>
    <dbReference type="NCBI Taxonomy" id="69896"/>
    <lineage>
        <taxon>Bacteria</taxon>
        <taxon>Bacillati</taxon>
        <taxon>Mycoplasmatota</taxon>
        <taxon>Mollicutes</taxon>
        <taxon>Acholeplasmatales</taxon>
        <taxon>Acholeplasmataceae</taxon>
        <taxon>Candidatus Phytoplasma</taxon>
        <taxon>16SrXII (Stolbur group)</taxon>
    </lineage>
</organism>
<dbReference type="EMBL" id="MPBG01000014">
    <property type="protein sequence ID" value="RMI87622.1"/>
    <property type="molecule type" value="Genomic_DNA"/>
</dbReference>
<proteinExistence type="predicted"/>
<dbReference type="Proteomes" id="UP000283896">
    <property type="component" value="Unassembled WGS sequence"/>
</dbReference>
<evidence type="ECO:0000313" key="1">
    <source>
        <dbReference type="EMBL" id="RMI87622.1"/>
    </source>
</evidence>
<gene>
    <name evidence="1" type="ORF">PSSA1_v1c6790</name>
</gene>
<name>A0A421NUF4_9MOLU</name>
<reference evidence="2" key="1">
    <citation type="submission" date="2016-11" db="EMBL/GenBank/DDBJ databases">
        <title>Genome sequence of Candidatus Phytoplasma solani strain SA-1.</title>
        <authorList>
            <person name="Haryono M."/>
            <person name="Samarzija I."/>
            <person name="Seruga Music M."/>
            <person name="Hogenhout S."/>
            <person name="Kuo C.-H."/>
        </authorList>
    </citation>
    <scope>NUCLEOTIDE SEQUENCE [LARGE SCALE GENOMIC DNA]</scope>
    <source>
        <strain evidence="2">SA-1</strain>
    </source>
</reference>
<dbReference type="RefSeq" id="WP_122225661.1">
    <property type="nucleotide sequence ID" value="NZ_MPBG01000014.1"/>
</dbReference>